<dbReference type="CDD" id="cd06183">
    <property type="entry name" value="cyt_b5_reduct_like"/>
    <property type="match status" value="1"/>
</dbReference>
<keyword evidence="4" id="KW-0560">Oxidoreductase</keyword>
<dbReference type="Proteomes" id="UP000266743">
    <property type="component" value="Chromosome 10"/>
</dbReference>
<evidence type="ECO:0000313" key="9">
    <source>
        <dbReference type="EMBL" id="RHW68940.1"/>
    </source>
</evidence>
<feature type="domain" description="FAD-binding FR-type" evidence="8">
    <location>
        <begin position="958"/>
        <end position="1084"/>
    </location>
</feature>
<evidence type="ECO:0000256" key="2">
    <source>
        <dbReference type="ARBA" id="ARBA00022630"/>
    </source>
</evidence>
<accession>A0A3L6L358</accession>
<dbReference type="InterPro" id="IPR039261">
    <property type="entry name" value="FNR_nucleotide-bd"/>
</dbReference>
<dbReference type="SUPFAM" id="SSF56425">
    <property type="entry name" value="Succinate dehydrogenase/fumarate reductase flavoprotein, catalytic domain"/>
    <property type="match status" value="1"/>
</dbReference>
<dbReference type="SUPFAM" id="SSF63380">
    <property type="entry name" value="Riboflavin synthase domain-like"/>
    <property type="match status" value="1"/>
</dbReference>
<dbReference type="Gene3D" id="3.10.520.10">
    <property type="entry name" value="ApbE-like domains"/>
    <property type="match status" value="1"/>
</dbReference>
<evidence type="ECO:0000256" key="4">
    <source>
        <dbReference type="ARBA" id="ARBA00023002"/>
    </source>
</evidence>
<comment type="catalytic activity">
    <reaction evidence="5">
        <text>succinate + NAD(+) = fumarate + NADH + H(+)</text>
        <dbReference type="Rhea" id="RHEA:18281"/>
        <dbReference type="ChEBI" id="CHEBI:15378"/>
        <dbReference type="ChEBI" id="CHEBI:29806"/>
        <dbReference type="ChEBI" id="CHEBI:30031"/>
        <dbReference type="ChEBI" id="CHEBI:57540"/>
        <dbReference type="ChEBI" id="CHEBI:57945"/>
        <dbReference type="EC" id="1.3.1.6"/>
    </reaction>
</comment>
<dbReference type="Gene3D" id="2.40.30.10">
    <property type="entry name" value="Translation factors"/>
    <property type="match status" value="1"/>
</dbReference>
<evidence type="ECO:0000313" key="10">
    <source>
        <dbReference type="Proteomes" id="UP000266743"/>
    </source>
</evidence>
<evidence type="ECO:0000256" key="1">
    <source>
        <dbReference type="ARBA" id="ARBA00001974"/>
    </source>
</evidence>
<dbReference type="Pfam" id="PF02424">
    <property type="entry name" value="ApbE"/>
    <property type="match status" value="1"/>
</dbReference>
<dbReference type="InterPro" id="IPR008333">
    <property type="entry name" value="Cbr1-like_FAD-bd_dom"/>
</dbReference>
<dbReference type="SUPFAM" id="SSF51905">
    <property type="entry name" value="FAD/NAD(P)-binding domain"/>
    <property type="match status" value="1"/>
</dbReference>
<dbReference type="InterPro" id="IPR017938">
    <property type="entry name" value="Riboflavin_synthase-like_b-brl"/>
</dbReference>
<dbReference type="FunFam" id="3.40.50.80:FF:000021">
    <property type="entry name" value="Cytochrome b5 reductase 4"/>
    <property type="match status" value="1"/>
</dbReference>
<dbReference type="InterPro" id="IPR010960">
    <property type="entry name" value="Flavocytochrome_c"/>
</dbReference>
<dbReference type="EC" id="1.3.1.6" evidence="6"/>
<evidence type="ECO:0000256" key="6">
    <source>
        <dbReference type="ARBA" id="ARBA00067004"/>
    </source>
</evidence>
<dbReference type="Pfam" id="PF00175">
    <property type="entry name" value="NAD_binding_1"/>
    <property type="match status" value="1"/>
</dbReference>
<dbReference type="PROSITE" id="PS51384">
    <property type="entry name" value="FAD_FR"/>
    <property type="match status" value="1"/>
</dbReference>
<dbReference type="PANTHER" id="PTHR43400">
    <property type="entry name" value="FUMARATE REDUCTASE"/>
    <property type="match status" value="1"/>
</dbReference>
<dbReference type="InterPro" id="IPR017927">
    <property type="entry name" value="FAD-bd_FR_type"/>
</dbReference>
<evidence type="ECO:0000256" key="5">
    <source>
        <dbReference type="ARBA" id="ARBA00050832"/>
    </source>
</evidence>
<keyword evidence="2" id="KW-0285">Flavoprotein</keyword>
<dbReference type="FunFam" id="3.90.700.10:FF:000007">
    <property type="entry name" value="NADH-dependent fumarate reductase"/>
    <property type="match status" value="1"/>
</dbReference>
<evidence type="ECO:0000256" key="7">
    <source>
        <dbReference type="ARBA" id="ARBA00077246"/>
    </source>
</evidence>
<dbReference type="EMBL" id="QSBY01000010">
    <property type="protein sequence ID" value="RHW68940.1"/>
    <property type="molecule type" value="Genomic_DNA"/>
</dbReference>
<keyword evidence="3" id="KW-0274">FAD</keyword>
<dbReference type="NCBIfam" id="TIGR01813">
    <property type="entry name" value="flavo_cyto_c"/>
    <property type="match status" value="1"/>
</dbReference>
<dbReference type="SUPFAM" id="SSF52343">
    <property type="entry name" value="Ferredoxin reductase-like, C-terminal NADP-linked domain"/>
    <property type="match status" value="1"/>
</dbReference>
<dbReference type="PANTHER" id="PTHR43400:SF7">
    <property type="entry name" value="FAD-DEPENDENT OXIDOREDUCTASE 2 FAD BINDING DOMAIN-CONTAINING PROTEIN"/>
    <property type="match status" value="1"/>
</dbReference>
<reference evidence="9 10" key="1">
    <citation type="submission" date="2018-09" db="EMBL/GenBank/DDBJ databases">
        <title>whole genome sequence of T. equiperdum IVM-t1 strain.</title>
        <authorList>
            <person name="Suganuma K."/>
        </authorList>
    </citation>
    <scope>NUCLEOTIDE SEQUENCE [LARGE SCALE GENOMIC DNA]</scope>
    <source>
        <strain evidence="9 10">IVM-t1</strain>
    </source>
</reference>
<dbReference type="InterPro" id="IPR003953">
    <property type="entry name" value="FAD-dep_OxRdtase_2_FAD-bd"/>
</dbReference>
<dbReference type="Pfam" id="PF00890">
    <property type="entry name" value="FAD_binding_2"/>
    <property type="match status" value="1"/>
</dbReference>
<dbReference type="InterPro" id="IPR003374">
    <property type="entry name" value="ApbE-like_sf"/>
</dbReference>
<evidence type="ECO:0000256" key="3">
    <source>
        <dbReference type="ARBA" id="ARBA00022827"/>
    </source>
</evidence>
<name>A0A3L6L358_9TRYP</name>
<dbReference type="FunFam" id="3.10.520.10:FF:000002">
    <property type="entry name" value="NADH-dependent fumarate reductase"/>
    <property type="match status" value="1"/>
</dbReference>
<organism evidence="9 10">
    <name type="scientific">Trypanosoma brucei equiperdum</name>
    <dbReference type="NCBI Taxonomy" id="630700"/>
    <lineage>
        <taxon>Eukaryota</taxon>
        <taxon>Discoba</taxon>
        <taxon>Euglenozoa</taxon>
        <taxon>Kinetoplastea</taxon>
        <taxon>Metakinetoplastina</taxon>
        <taxon>Trypanosomatida</taxon>
        <taxon>Trypanosomatidae</taxon>
        <taxon>Trypanosoma</taxon>
    </lineage>
</organism>
<proteinExistence type="predicted"/>
<comment type="cofactor">
    <cofactor evidence="1">
        <name>FAD</name>
        <dbReference type="ChEBI" id="CHEBI:57692"/>
    </cofactor>
</comment>
<dbReference type="SUPFAM" id="SSF143631">
    <property type="entry name" value="ApbE-like"/>
    <property type="match status" value="1"/>
</dbReference>
<protein>
    <recommendedName>
        <fullName evidence="6">fumarate reductase (NADH)</fullName>
        <ecNumber evidence="6">1.3.1.6</ecNumber>
    </recommendedName>
    <alternativeName>
        <fullName evidence="7">NADH-dependent fumarate reductase</fullName>
    </alternativeName>
</protein>
<dbReference type="GO" id="GO:0010181">
    <property type="term" value="F:FMN binding"/>
    <property type="evidence" value="ECO:0007669"/>
    <property type="project" value="InterPro"/>
</dbReference>
<dbReference type="Gene3D" id="3.90.700.10">
    <property type="entry name" value="Succinate dehydrogenase/fumarate reductase flavoprotein, catalytic domain"/>
    <property type="match status" value="1"/>
</dbReference>
<dbReference type="InterPro" id="IPR050315">
    <property type="entry name" value="FAD-oxidoreductase_2"/>
</dbReference>
<dbReference type="InterPro" id="IPR001433">
    <property type="entry name" value="OxRdtase_FAD/NAD-bd"/>
</dbReference>
<dbReference type="GO" id="GO:0016156">
    <property type="term" value="F:fumarate reductase (NADH) activity"/>
    <property type="evidence" value="ECO:0007669"/>
    <property type="project" value="UniProtKB-EC"/>
</dbReference>
<comment type="caution">
    <text evidence="9">The sequence shown here is derived from an EMBL/GenBank/DDBJ whole genome shotgun (WGS) entry which is preliminary data.</text>
</comment>
<dbReference type="Gene3D" id="3.50.50.60">
    <property type="entry name" value="FAD/NAD(P)-binding domain"/>
    <property type="match status" value="1"/>
</dbReference>
<evidence type="ECO:0000259" key="8">
    <source>
        <dbReference type="PROSITE" id="PS51384"/>
    </source>
</evidence>
<dbReference type="Pfam" id="PF00970">
    <property type="entry name" value="FAD_binding_6"/>
    <property type="match status" value="1"/>
</dbReference>
<dbReference type="InterPro" id="IPR036188">
    <property type="entry name" value="FAD/NAD-bd_sf"/>
</dbReference>
<gene>
    <name evidence="9" type="primary">FRDg</name>
    <name evidence="9" type="ORF">DPX39_100042200</name>
</gene>
<dbReference type="AlphaFoldDB" id="A0A3L6L358"/>
<dbReference type="InterPro" id="IPR024932">
    <property type="entry name" value="ApbE"/>
</dbReference>
<dbReference type="InterPro" id="IPR027477">
    <property type="entry name" value="Succ_DH/fumarate_Rdtase_cat_sf"/>
</dbReference>
<dbReference type="Gene3D" id="3.40.50.80">
    <property type="entry name" value="Nucleotide-binding domain of ferredoxin-NADP reductase (FNR) module"/>
    <property type="match status" value="1"/>
</dbReference>
<sequence length="1232" mass="133496">MLSTKQLLLRATSALVAGSSGVARDSPSLVGDPCDSVSPMRVVWGRFFKSLAPPAPSVVSCQKRFTSHGADGISSASIVVTDPEAAAKKRDRMARELLSSNSGLCQEDEPTIINLKGLEHTIPYRLAVVLCNSRSTGEFEAKAAEILRKAFHMVDYSLNCFNPESELSRVNSLPVGEKHQMSEDLRHVMECTISVHHSSGMGFDPAAGPIISRLRGAMRDHNDMSDISVTEAEVELFSLAQSFDVDLEEGTIARKHSEARLDLGGVNKGYTVDYVVDHLRAAGMPNVLFEWGGDIRASGRNIKGNLWAVAIKRPPSVEEVIRRAKGKMLKMGEEEQEEKDDDSPSLLHVVELDDEALCTSGDYENVLYHPKHGVAGSIFDWQRRGLLSPEEGALAQVSVKCYSAMYADALATVCLVKRDAVRIRYLLEGWRYVRSRVTNYFAYTRQGERLAHMHEIAQETRELREIRIAGSLPSRIVIVGGGLAGLSAAIEAASCGAQVILMEKEGRIGGNSAKATSGINGWGTRTQAKSDILDGGKYFERDTFLSGVGGTTDPALVKVLSVKSGDAIGWLTSLGVPLSVLSQLGGHSFKRTHRAPDKTDGTPLPIGHTIMRTLEDHIRNNLSERVTIMTHVSVTELLHETDTTPDGASEVRVTGVRYRDLSDVDGQPSKLLADAVVLATGGFSNDREENSLLCKYAPHLASFPTTNGPWATGDGVKLATSVGAKLVDMDKVQLHPTGLIDPKDPANTTKILGPEALRGSGGILLNKQGKRFVNELDLRSVVSKAINTQGNEYPGSGGCYFAYCVLNEDATNLFGGGALGFYGKKLGLFQRAETVEELAKLIGGDEGELRDTLEKYETCSKAKVACPVTGKVVFPCVVGTRGPYNVAFVTPSIHYTMGGCLISPAAEVLQEYKGLNILENHRPIRCLFGAGEVTGGVHGGNRLGGNSLLECVVFGKIAGDRAATILQKREIALSKTSWTSVVVRESRSGEQFGTGSRVLRFNLPGALQRTGLNLGEFVAIRGEWDGQQLVGYFSPITLPEDLGTISLLVRADKGTLKEWICALRPGDSVEIKACGGLRIDQDPVKKCLLFRNRPITRFALVAAGTGVAPMLQVIRAALKKPYVDTLESIRLIYAAEEYDTLTYRSILQRFAEEFPDKFVCNFVLNNPPEGWTGGVGFVNKKTLQKVLQPPSSEPLIVVCGPPVMQRDVKNELLSMGYDKELVHTVDGESGTL</sequence>
<dbReference type="PRINTS" id="PR00406">
    <property type="entry name" value="CYTB5RDTASE"/>
</dbReference>